<dbReference type="InterPro" id="IPR029046">
    <property type="entry name" value="LolA/LolB/LppX"/>
</dbReference>
<name>A0A0E3PV49_METMZ</name>
<dbReference type="HOGENOM" id="CLU_040882_0_0_2"/>
<gene>
    <name evidence="2" type="ORF">MSMAW_0288</name>
</gene>
<dbReference type="Proteomes" id="UP000033058">
    <property type="component" value="Chromosome"/>
</dbReference>
<accession>A0A0E3PV49</accession>
<dbReference type="GeneID" id="68903317"/>
<dbReference type="Pfam" id="PF17131">
    <property type="entry name" value="LolA_like"/>
    <property type="match status" value="1"/>
</dbReference>
<dbReference type="CDD" id="cd16329">
    <property type="entry name" value="LolA_like"/>
    <property type="match status" value="1"/>
</dbReference>
<dbReference type="SUPFAM" id="SSF89392">
    <property type="entry name" value="Prokaryotic lipoproteins and lipoprotein localization factors"/>
    <property type="match status" value="1"/>
</dbReference>
<dbReference type="PROSITE" id="PS51257">
    <property type="entry name" value="PROKAR_LIPOPROTEIN"/>
    <property type="match status" value="1"/>
</dbReference>
<reference evidence="2 3" key="1">
    <citation type="submission" date="2014-07" db="EMBL/GenBank/DDBJ databases">
        <title>Methanogenic archaea and the global carbon cycle.</title>
        <authorList>
            <person name="Henriksen J.R."/>
            <person name="Luke J."/>
            <person name="Reinhart S."/>
            <person name="Benedict M.N."/>
            <person name="Youngblut N.D."/>
            <person name="Metcalf M.E."/>
            <person name="Whitaker R.J."/>
            <person name="Metcalf W.W."/>
        </authorList>
    </citation>
    <scope>NUCLEOTIDE SEQUENCE [LARGE SCALE GENOMIC DNA]</scope>
    <source>
        <strain evidence="2 3">WWM610</strain>
    </source>
</reference>
<dbReference type="RefSeq" id="WP_080503030.1">
    <property type="nucleotide sequence ID" value="NZ_CP009509.1"/>
</dbReference>
<protein>
    <recommendedName>
        <fullName evidence="1">Uncharacterized protein TP-0789 domain-containing protein</fullName>
    </recommendedName>
</protein>
<dbReference type="PANTHER" id="PTHR37507:SF2">
    <property type="entry name" value="SPORULATION PROTEIN YDCC"/>
    <property type="match status" value="1"/>
</dbReference>
<dbReference type="Gene3D" id="2.50.20.10">
    <property type="entry name" value="Lipoprotein localisation LolA/LolB/LppX"/>
    <property type="match status" value="1"/>
</dbReference>
<dbReference type="PATRIC" id="fig|1434117.4.peg.349"/>
<dbReference type="AlphaFoldDB" id="A0A0E3PV49"/>
<evidence type="ECO:0000313" key="2">
    <source>
        <dbReference type="EMBL" id="AKB39279.1"/>
    </source>
</evidence>
<organism evidence="2 3">
    <name type="scientific">Methanosarcina mazei WWM610</name>
    <dbReference type="NCBI Taxonomy" id="1434117"/>
    <lineage>
        <taxon>Archaea</taxon>
        <taxon>Methanobacteriati</taxon>
        <taxon>Methanobacteriota</taxon>
        <taxon>Stenosarchaea group</taxon>
        <taxon>Methanomicrobia</taxon>
        <taxon>Methanosarcinales</taxon>
        <taxon>Methanosarcinaceae</taxon>
        <taxon>Methanosarcina</taxon>
    </lineage>
</organism>
<dbReference type="PANTHER" id="PTHR37507">
    <property type="entry name" value="SPORULATION PROTEIN YDCC"/>
    <property type="match status" value="1"/>
</dbReference>
<dbReference type="InterPro" id="IPR033399">
    <property type="entry name" value="TP_0789-like"/>
</dbReference>
<evidence type="ECO:0000259" key="1">
    <source>
        <dbReference type="Pfam" id="PF17131"/>
    </source>
</evidence>
<dbReference type="InterPro" id="IPR052944">
    <property type="entry name" value="Sporulation_related"/>
</dbReference>
<proteinExistence type="predicted"/>
<feature type="domain" description="Uncharacterized protein TP-0789" evidence="1">
    <location>
        <begin position="77"/>
        <end position="205"/>
    </location>
</feature>
<sequence>MKTRKTLTTLTLLILLFPALFVSGCTEELSAEKIAEQIQEKEDSIQDYSYTMQMTSYFGEETQESETRVLQKKPNKSKAIAIEPEEEAGTIAISDGEFMWTYDPKTNTVIKMEMPNTPVLGEIDYVGIISELLNETEVSLLGMEEIEGRPAYLLKTSPKEEGEGIQLVDEMKLWVDKETWMPLRYEMYNSDGDLVIELEILDLEINTGIPDSEFVFEVPEGATLKTVDLDSFEP</sequence>
<dbReference type="EMBL" id="CP009509">
    <property type="protein sequence ID" value="AKB39279.1"/>
    <property type="molecule type" value="Genomic_DNA"/>
</dbReference>
<evidence type="ECO:0000313" key="3">
    <source>
        <dbReference type="Proteomes" id="UP000033058"/>
    </source>
</evidence>